<keyword evidence="1" id="KW-0472">Membrane</keyword>
<dbReference type="EMBL" id="WIRE01000001">
    <property type="protein sequence ID" value="MQX51809.1"/>
    <property type="molecule type" value="Genomic_DNA"/>
</dbReference>
<accession>A0A6N7LNY3</accession>
<dbReference type="PANTHER" id="PTHR30329:SF21">
    <property type="entry name" value="LIPOPROTEIN YIAD-RELATED"/>
    <property type="match status" value="1"/>
</dbReference>
<dbReference type="InterPro" id="IPR050330">
    <property type="entry name" value="Bact_OuterMem_StrucFunc"/>
</dbReference>
<evidence type="ECO:0000313" key="5">
    <source>
        <dbReference type="Proteomes" id="UP000469421"/>
    </source>
</evidence>
<name>A0A6N7LNY3_9GAMM</name>
<dbReference type="PROSITE" id="PS51123">
    <property type="entry name" value="OMPA_2"/>
    <property type="match status" value="2"/>
</dbReference>
<sequence length="1737" mass="193674">MNRLTVLTKTMKTLSMLKPSVAKMEAPDLRTLVRAGALGALLISVPLPLLAEDNAEDTTSEEQASPKTRETAPLGEAVERQLPLYVDYQTWVQDPSRYEQNLGDRIETQTEEVENLKTIKLTNVVPPIRYQSGVSEIPAEYVERLRGVLDSMKGRLNVRLHFVGHSDNVPLFGALRARLGDNIGLSRERAGAAAEYFQVALDLPPESISYEGMGETQPLASNDTAAGRSENRRVEVEVWYDEIEKKTVEKEVVVEEKLNRVKVCRVETVCKLTYKEGHSRRTRVKNLVPPLHFNEESAELPESFLRHISQTLENLSNKQNVTIRLIGYTDNATITGRDARIYGTHEGLSKARARRALLSLQDALSLPSTMLESTGKGSSNPIASNEAESGRALNRRIEVEFWYDDILQSLSNEPQMCPEEAGAETVTRTYDPPSGPISPVIYKQGKPVISDGYAARLAGILDDVKDKTNVRVRFIGYTSNKRLDRRTAMVYGDDVGLSTARARRVMEMVSEQLKLSEEQTEFEGRGHVQTDDVVNAGFVESDVSRVDVEVVYDELAVLDDLDGVDIQRLTREVDIANPYALNLMRISVDGKAIDDPLKSSADVQRCTDVALEQADIQFKFDNLEIKPRLNVTAWPNTVAWQDNPETEGPDNLVRFRAYSNYPAYLEKAEVRIFALGKSVRDEPLAVVELPVNGDGEWQVDLGEQATSATDLRYLLRVYDKDGHYDETAPQTLWVVKNITADDLADKKDEYLAPAEELKVGYGENRLVRSEIPLNGGTIRVYGSEIPEGREVFVAGRSVPVATEGEFAVEEILPPGLHTVEVAVIDNEGNGDLFLRDLELEKNDWFYVGVADVTASYGETDGPAKLVTDDEYYDDKFNLYGRLAYYTRGKFGDNWLLTSSADTLDGPVDDLFSGFMDKSPDALFRRIDPDYYFPTYGDDSTVEDGAPTLGKFYLKVQRDDDYGMWGNFHTSYLDTTLAQVDRSLYGGKLHYESAGVTSFGEQRLMLDGFVADPGTIAGRDEFRGTGGSLYYLRHLDVLEGSDRVRVEVRDKDSGIVLAVKNLVPGIDYDIDYLQGRVMLNEPLSPTMADELLVSTDAGSGNDVFLVARYEYTFSFEETSDLSQGGRMHYWFGDHVKLGLTGSNSNEEGNSDLGSVDLTLRKSAQTWVKTEFASTDGTDNSTFFSTDGGFNFAGVSNGALPGEDISADANRVDASVGFRDVWDKAWDGTMSAYRQDVEAGYSAPGQITAKDTKQVGATLQVPVTERTDVTVKVDSLEQEQGLETSAAELNVSQRLNEQWQVSAGVRQEKREDKSVVVPLTQVEGDRTDVVVRGDYDSLDRWAAYGYAQGTASKDGNQEDNARLGAGGELRLTDRWRTNGEVSGGDLGVGAQAGTEFLVSDRSNLYLNYALENERSDNGVRARRGNMATGVRSRYSDTTSVYLEERYTHGDVPTGLTHATGIDIAPNDRWNYGASLDFGTLRDRQTGAEQERQAFGAKVGYGHNAVQMASVFEYRIDTLEAADLSDSERKTWLTKNSLKYQFTPDWRLIGRLNYSDSQSSLGDFYDGRFIEAIFGYGYRPVYNDRLNVLAKYTYFYNLPTADQVTVNNTSTEFIQKSHILSVDAIYDLTRRWSIGGKYAYRLGQISQDREDPEFFDSRASLYVARIDWHFIRKWDATLEGRLLDLPDAEDSKSGVLTAIYRHLNDNVKFGVGYNFSSFSDDLTDLDYDHEGAFINLVGKI</sequence>
<evidence type="ECO:0000313" key="4">
    <source>
        <dbReference type="EMBL" id="MQX51809.1"/>
    </source>
</evidence>
<dbReference type="Proteomes" id="UP000469421">
    <property type="component" value="Unassembled WGS sequence"/>
</dbReference>
<gene>
    <name evidence="4" type="ORF">GFN93_01020</name>
</gene>
<evidence type="ECO:0000256" key="2">
    <source>
        <dbReference type="SAM" id="MobiDB-lite"/>
    </source>
</evidence>
<dbReference type="RefSeq" id="WP_153498591.1">
    <property type="nucleotide sequence ID" value="NZ_WIRE01000001.1"/>
</dbReference>
<feature type="domain" description="OmpA-like" evidence="3">
    <location>
        <begin position="117"/>
        <end position="242"/>
    </location>
</feature>
<proteinExistence type="predicted"/>
<comment type="caution">
    <text evidence="4">The sequence shown here is derived from an EMBL/GenBank/DDBJ whole genome shotgun (WGS) entry which is preliminary data.</text>
</comment>
<evidence type="ECO:0000256" key="1">
    <source>
        <dbReference type="PROSITE-ProRule" id="PRU00473"/>
    </source>
</evidence>
<organism evidence="4 5">
    <name type="scientific">Alcanivorax sediminis</name>
    <dbReference type="NCBI Taxonomy" id="2663008"/>
    <lineage>
        <taxon>Bacteria</taxon>
        <taxon>Pseudomonadati</taxon>
        <taxon>Pseudomonadota</taxon>
        <taxon>Gammaproteobacteria</taxon>
        <taxon>Oceanospirillales</taxon>
        <taxon>Alcanivoracaceae</taxon>
        <taxon>Alcanivorax</taxon>
    </lineage>
</organism>
<dbReference type="SUPFAM" id="SSF56935">
    <property type="entry name" value="Porins"/>
    <property type="match status" value="2"/>
</dbReference>
<dbReference type="Pfam" id="PF00691">
    <property type="entry name" value="OmpA"/>
    <property type="match status" value="2"/>
</dbReference>
<dbReference type="SUPFAM" id="SSF103088">
    <property type="entry name" value="OmpA-like"/>
    <property type="match status" value="3"/>
</dbReference>
<feature type="domain" description="OmpA-like" evidence="3">
    <location>
        <begin position="280"/>
        <end position="405"/>
    </location>
</feature>
<keyword evidence="5" id="KW-1185">Reference proteome</keyword>
<protein>
    <submittedName>
        <fullName evidence="4">OmpA family protein</fullName>
    </submittedName>
</protein>
<dbReference type="GO" id="GO:0016020">
    <property type="term" value="C:membrane"/>
    <property type="evidence" value="ECO:0007669"/>
    <property type="project" value="UniProtKB-UniRule"/>
</dbReference>
<dbReference type="InterPro" id="IPR006665">
    <property type="entry name" value="OmpA-like"/>
</dbReference>
<dbReference type="PANTHER" id="PTHR30329">
    <property type="entry name" value="STATOR ELEMENT OF FLAGELLAR MOTOR COMPLEX"/>
    <property type="match status" value="1"/>
</dbReference>
<evidence type="ECO:0000259" key="3">
    <source>
        <dbReference type="PROSITE" id="PS51123"/>
    </source>
</evidence>
<feature type="region of interest" description="Disordered" evidence="2">
    <location>
        <begin position="55"/>
        <end position="76"/>
    </location>
</feature>
<dbReference type="InterPro" id="IPR036737">
    <property type="entry name" value="OmpA-like_sf"/>
</dbReference>
<dbReference type="CDD" id="cd07185">
    <property type="entry name" value="OmpA_C-like"/>
    <property type="match status" value="2"/>
</dbReference>
<dbReference type="Gene3D" id="3.30.1330.60">
    <property type="entry name" value="OmpA-like domain"/>
    <property type="match status" value="3"/>
</dbReference>
<reference evidence="4 5" key="1">
    <citation type="submission" date="2019-10" db="EMBL/GenBank/DDBJ databases">
        <title>Alcanivorax sp.PA15-N-34 draft genome sequence.</title>
        <authorList>
            <person name="Liao X."/>
            <person name="Shao Z."/>
        </authorList>
    </citation>
    <scope>NUCLEOTIDE SEQUENCE [LARGE SCALE GENOMIC DNA]</scope>
    <source>
        <strain evidence="4 5">PA15-N-34</strain>
    </source>
</reference>